<dbReference type="Pfam" id="PF03476">
    <property type="entry name" value="MOSC_N"/>
    <property type="match status" value="1"/>
</dbReference>
<dbReference type="PANTHER" id="PTHR36930:SF1">
    <property type="entry name" value="MOSC DOMAIN-CONTAINING PROTEIN"/>
    <property type="match status" value="1"/>
</dbReference>
<dbReference type="EMBL" id="JACHWY010000001">
    <property type="protein sequence ID" value="MBB3046623.1"/>
    <property type="molecule type" value="Genomic_DNA"/>
</dbReference>
<dbReference type="InterPro" id="IPR011037">
    <property type="entry name" value="Pyrv_Knase-like_insert_dom_sf"/>
</dbReference>
<protein>
    <recommendedName>
        <fullName evidence="1">MOSC domain-containing protein</fullName>
    </recommendedName>
</protein>
<keyword evidence="3" id="KW-1185">Reference proteome</keyword>
<dbReference type="Gene3D" id="2.40.33.20">
    <property type="entry name" value="PK beta-barrel domain-like"/>
    <property type="match status" value="1"/>
</dbReference>
<sequence>MAQIAQLTYYPVKGLQGISLERVQLTENRGFPADRQFAIADESTPFDPSEPCHLKKQQLVVQMKYERLAQLKTGFDPLTTELTLSSNGSTSIFALSNSAGKSECEEHLTNFMQGLIKGKARLISAPGISYTDLSTPCISLINLNSVKALEKALGYPVDHRRFRANIYLDDLPAWEEETWLNKTLTINGTEFLVYKITDRCTAINVNPETAARDQTLQGLKRQFGHLNMGVYAKVIKGGEIREGDSIRLRQ</sequence>
<feature type="domain" description="MOSC" evidence="1">
    <location>
        <begin position="101"/>
        <end position="249"/>
    </location>
</feature>
<dbReference type="GO" id="GO:0003824">
    <property type="term" value="F:catalytic activity"/>
    <property type="evidence" value="ECO:0007669"/>
    <property type="project" value="InterPro"/>
</dbReference>
<dbReference type="PANTHER" id="PTHR36930">
    <property type="entry name" value="METAL-SULFUR CLUSTER BIOSYNTHESIS PROTEINS YUAD-RELATED"/>
    <property type="match status" value="1"/>
</dbReference>
<dbReference type="InterPro" id="IPR052716">
    <property type="entry name" value="MOSC_domain"/>
</dbReference>
<evidence type="ECO:0000313" key="3">
    <source>
        <dbReference type="Proteomes" id="UP000537130"/>
    </source>
</evidence>
<dbReference type="AlphaFoldDB" id="A0A7W4Z4Y6"/>
<evidence type="ECO:0000313" key="2">
    <source>
        <dbReference type="EMBL" id="MBB3046623.1"/>
    </source>
</evidence>
<comment type="caution">
    <text evidence="2">The sequence shown here is derived from an EMBL/GenBank/DDBJ whole genome shotgun (WGS) entry which is preliminary data.</text>
</comment>
<accession>A0A7W4Z4Y6</accession>
<dbReference type="Proteomes" id="UP000537130">
    <property type="component" value="Unassembled WGS sequence"/>
</dbReference>
<dbReference type="PROSITE" id="PS51340">
    <property type="entry name" value="MOSC"/>
    <property type="match status" value="1"/>
</dbReference>
<name>A0A7W4Z4Y6_9GAMM</name>
<organism evidence="2 3">
    <name type="scientific">Litorivivens lipolytica</name>
    <dbReference type="NCBI Taxonomy" id="1524264"/>
    <lineage>
        <taxon>Bacteria</taxon>
        <taxon>Pseudomonadati</taxon>
        <taxon>Pseudomonadota</taxon>
        <taxon>Gammaproteobacteria</taxon>
        <taxon>Litorivivens</taxon>
    </lineage>
</organism>
<dbReference type="RefSeq" id="WP_183409307.1">
    <property type="nucleotide sequence ID" value="NZ_JACHWY010000001.1"/>
</dbReference>
<dbReference type="GO" id="GO:0030170">
    <property type="term" value="F:pyridoxal phosphate binding"/>
    <property type="evidence" value="ECO:0007669"/>
    <property type="project" value="InterPro"/>
</dbReference>
<dbReference type="SUPFAM" id="SSF50800">
    <property type="entry name" value="PK beta-barrel domain-like"/>
    <property type="match status" value="1"/>
</dbReference>
<proteinExistence type="predicted"/>
<evidence type="ECO:0000259" key="1">
    <source>
        <dbReference type="PROSITE" id="PS51340"/>
    </source>
</evidence>
<dbReference type="GO" id="GO:0030151">
    <property type="term" value="F:molybdenum ion binding"/>
    <property type="evidence" value="ECO:0007669"/>
    <property type="project" value="InterPro"/>
</dbReference>
<dbReference type="InterPro" id="IPR005302">
    <property type="entry name" value="MoCF_Sase_C"/>
</dbReference>
<dbReference type="InterPro" id="IPR005303">
    <property type="entry name" value="MOCOS_middle"/>
</dbReference>
<dbReference type="Pfam" id="PF03473">
    <property type="entry name" value="MOSC"/>
    <property type="match status" value="1"/>
</dbReference>
<reference evidence="2 3" key="1">
    <citation type="submission" date="2020-08" db="EMBL/GenBank/DDBJ databases">
        <title>Genomic Encyclopedia of Type Strains, Phase III (KMG-III): the genomes of soil and plant-associated and newly described type strains.</title>
        <authorList>
            <person name="Whitman W."/>
        </authorList>
    </citation>
    <scope>NUCLEOTIDE SEQUENCE [LARGE SCALE GENOMIC DNA]</scope>
    <source>
        <strain evidence="2 3">CECT 8654</strain>
    </source>
</reference>
<gene>
    <name evidence="2" type="ORF">FHR99_000859</name>
</gene>